<proteinExistence type="predicted"/>
<dbReference type="Proteomes" id="UP001221757">
    <property type="component" value="Unassembled WGS sequence"/>
</dbReference>
<keyword evidence="3" id="KW-1185">Reference proteome</keyword>
<dbReference type="EMBL" id="JARKIE010000087">
    <property type="protein sequence ID" value="KAJ7687506.1"/>
    <property type="molecule type" value="Genomic_DNA"/>
</dbReference>
<evidence type="ECO:0000313" key="3">
    <source>
        <dbReference type="Proteomes" id="UP001221757"/>
    </source>
</evidence>
<feature type="region of interest" description="Disordered" evidence="1">
    <location>
        <begin position="160"/>
        <end position="240"/>
    </location>
</feature>
<feature type="region of interest" description="Disordered" evidence="1">
    <location>
        <begin position="565"/>
        <end position="592"/>
    </location>
</feature>
<evidence type="ECO:0000313" key="2">
    <source>
        <dbReference type="EMBL" id="KAJ7687506.1"/>
    </source>
</evidence>
<organism evidence="2 3">
    <name type="scientific">Mycena rosella</name>
    <name type="common">Pink bonnet</name>
    <name type="synonym">Agaricus rosellus</name>
    <dbReference type="NCBI Taxonomy" id="1033263"/>
    <lineage>
        <taxon>Eukaryota</taxon>
        <taxon>Fungi</taxon>
        <taxon>Dikarya</taxon>
        <taxon>Basidiomycota</taxon>
        <taxon>Agaricomycotina</taxon>
        <taxon>Agaricomycetes</taxon>
        <taxon>Agaricomycetidae</taxon>
        <taxon>Agaricales</taxon>
        <taxon>Marasmiineae</taxon>
        <taxon>Mycenaceae</taxon>
        <taxon>Mycena</taxon>
    </lineage>
</organism>
<comment type="caution">
    <text evidence="2">The sequence shown here is derived from an EMBL/GenBank/DDBJ whole genome shotgun (WGS) entry which is preliminary data.</text>
</comment>
<reference evidence="2" key="1">
    <citation type="submission" date="2023-03" db="EMBL/GenBank/DDBJ databases">
        <title>Massive genome expansion in bonnet fungi (Mycena s.s.) driven by repeated elements and novel gene families across ecological guilds.</title>
        <authorList>
            <consortium name="Lawrence Berkeley National Laboratory"/>
            <person name="Harder C.B."/>
            <person name="Miyauchi S."/>
            <person name="Viragh M."/>
            <person name="Kuo A."/>
            <person name="Thoen E."/>
            <person name="Andreopoulos B."/>
            <person name="Lu D."/>
            <person name="Skrede I."/>
            <person name="Drula E."/>
            <person name="Henrissat B."/>
            <person name="Morin E."/>
            <person name="Kohler A."/>
            <person name="Barry K."/>
            <person name="LaButti K."/>
            <person name="Morin E."/>
            <person name="Salamov A."/>
            <person name="Lipzen A."/>
            <person name="Mereny Z."/>
            <person name="Hegedus B."/>
            <person name="Baldrian P."/>
            <person name="Stursova M."/>
            <person name="Weitz H."/>
            <person name="Taylor A."/>
            <person name="Grigoriev I.V."/>
            <person name="Nagy L.G."/>
            <person name="Martin F."/>
            <person name="Kauserud H."/>
        </authorList>
    </citation>
    <scope>NUCLEOTIDE SEQUENCE</scope>
    <source>
        <strain evidence="2">CBHHK067</strain>
    </source>
</reference>
<feature type="compositionally biased region" description="Low complexity" evidence="1">
    <location>
        <begin position="186"/>
        <end position="202"/>
    </location>
</feature>
<feature type="compositionally biased region" description="Basic and acidic residues" evidence="1">
    <location>
        <begin position="581"/>
        <end position="592"/>
    </location>
</feature>
<dbReference type="AlphaFoldDB" id="A0AAD7DB67"/>
<gene>
    <name evidence="2" type="ORF">B0H17DRAFT_1136232</name>
</gene>
<evidence type="ECO:0000256" key="1">
    <source>
        <dbReference type="SAM" id="MobiDB-lite"/>
    </source>
</evidence>
<accession>A0AAD7DB67</accession>
<sequence length="592" mass="66336">MQFSIDSVRNGKAKTRTEKFCTLARISHNRPRSVAGVTGRQICRSCSAAHVRWYTLRPWGSWLHKAETDERMDHGAVSNSRVNTGIGRRGRPADVCIPTYTLKTIRDRLESTLHPILPSLRPRKPVDLPGTSTFSVADQSNAETPLPFFRSHQTPLNVTSTPSYASGVQFRPVHTPDSLPRARNPSKSLAPSFSTASSSHGAQMGPFDHFILPGLDKEHPQSDSDGLSSDSDTHPFRSRRTTNAYTKIHNLLAELRRDRISPIDLLIQVLDYEDAEYDRYRGNLYRDESSKLALLLEKIKEDPRGKRKLLGCMRTQLVEFACDTVADEIKARRSSSLLSGLQVVTPTFIEEWQLDEEVDTTPFLTQILKTAAQTEHGKLHNKIKKPEKLLYQSSSRCLAFQAEFGLFLWATGSARQTIEALFRCGLSICYDGVLNLVESLATHWMRRAILMSNLPHSFNYDNLNISTSIFVEQRGAAGPAKVQSGTFGILYKLRNAHPEHMLIAPIMKRFKASKGIEFNRDIKPSLDHLSAFHDQLVIVIIHSLLAAVNGFSNLVKDPRLQHTARRPIPAGYTTDGAPVHTRNDDSRGNGSR</sequence>
<protein>
    <submittedName>
        <fullName evidence="2">Uncharacterized protein</fullName>
    </submittedName>
</protein>
<name>A0AAD7DB67_MYCRO</name>